<reference evidence="2" key="1">
    <citation type="journal article" date="2023" name="Nat. Plants">
        <title>Single-cell RNA sequencing provides a high-resolution roadmap for understanding the multicellular compartmentation of specialized metabolism.</title>
        <authorList>
            <person name="Sun S."/>
            <person name="Shen X."/>
            <person name="Li Y."/>
            <person name="Li Y."/>
            <person name="Wang S."/>
            <person name="Li R."/>
            <person name="Zhang H."/>
            <person name="Shen G."/>
            <person name="Guo B."/>
            <person name="Wei J."/>
            <person name="Xu J."/>
            <person name="St-Pierre B."/>
            <person name="Chen S."/>
            <person name="Sun C."/>
        </authorList>
    </citation>
    <scope>NUCLEOTIDE SEQUENCE [LARGE SCALE GENOMIC DNA]</scope>
</reference>
<gene>
    <name evidence="1" type="ORF">M9H77_13735</name>
</gene>
<proteinExistence type="predicted"/>
<dbReference type="EMBL" id="CM044703">
    <property type="protein sequence ID" value="KAI5673371.1"/>
    <property type="molecule type" value="Genomic_DNA"/>
</dbReference>
<protein>
    <submittedName>
        <fullName evidence="1">Uncharacterized protein</fullName>
    </submittedName>
</protein>
<dbReference type="Proteomes" id="UP001060085">
    <property type="component" value="Linkage Group LG03"/>
</dbReference>
<sequence>MNLMELELGLSLIPLNLPIKNLDLNINSFKPKHQKTTLKGGQCDLGLDYFLKNYNDKKKRSFVEAFDEDDYECVNKKPPNLLVWNGQPIDGGDERNRRFFDSVVAENNIEEEENQIIGWPPVKSWRKKLLQPAFNQIKGCGVGIRGNNNINAAKAKMRGNINNGGGVLRNGSIYVKVKMEGVAIGRKIDLMLFNSYQDLIATLIKMFSRYKENDKEEEEPYNYILSYLDKEGDWLLAGDVPWKIFVETVQRMEISKQSS</sequence>
<keyword evidence="2" id="KW-1185">Reference proteome</keyword>
<evidence type="ECO:0000313" key="1">
    <source>
        <dbReference type="EMBL" id="KAI5673371.1"/>
    </source>
</evidence>
<comment type="caution">
    <text evidence="1">The sequence shown here is derived from an EMBL/GenBank/DDBJ whole genome shotgun (WGS) entry which is preliminary data.</text>
</comment>
<accession>A0ACC0BL83</accession>
<name>A0ACC0BL83_CATRO</name>
<organism evidence="1 2">
    <name type="scientific">Catharanthus roseus</name>
    <name type="common">Madagascar periwinkle</name>
    <name type="synonym">Vinca rosea</name>
    <dbReference type="NCBI Taxonomy" id="4058"/>
    <lineage>
        <taxon>Eukaryota</taxon>
        <taxon>Viridiplantae</taxon>
        <taxon>Streptophyta</taxon>
        <taxon>Embryophyta</taxon>
        <taxon>Tracheophyta</taxon>
        <taxon>Spermatophyta</taxon>
        <taxon>Magnoliopsida</taxon>
        <taxon>eudicotyledons</taxon>
        <taxon>Gunneridae</taxon>
        <taxon>Pentapetalae</taxon>
        <taxon>asterids</taxon>
        <taxon>lamiids</taxon>
        <taxon>Gentianales</taxon>
        <taxon>Apocynaceae</taxon>
        <taxon>Rauvolfioideae</taxon>
        <taxon>Vinceae</taxon>
        <taxon>Catharanthinae</taxon>
        <taxon>Catharanthus</taxon>
    </lineage>
</organism>
<evidence type="ECO:0000313" key="2">
    <source>
        <dbReference type="Proteomes" id="UP001060085"/>
    </source>
</evidence>